<dbReference type="AlphaFoldDB" id="T1KHE0"/>
<dbReference type="EnsemblMetazoa" id="tetur11g04050.1">
    <property type="protein sequence ID" value="tetur11g04050.1"/>
    <property type="gene ID" value="tetur11g04050"/>
</dbReference>
<dbReference type="HOGENOM" id="CLU_3425261_0_0_1"/>
<reference evidence="1" key="2">
    <citation type="submission" date="2015-06" db="UniProtKB">
        <authorList>
            <consortium name="EnsemblMetazoa"/>
        </authorList>
    </citation>
    <scope>IDENTIFICATION</scope>
</reference>
<name>T1KHE0_TETUR</name>
<dbReference type="Proteomes" id="UP000015104">
    <property type="component" value="Unassembled WGS sequence"/>
</dbReference>
<protein>
    <submittedName>
        <fullName evidence="1">Uncharacterized protein</fullName>
    </submittedName>
</protein>
<evidence type="ECO:0000313" key="1">
    <source>
        <dbReference type="EnsemblMetazoa" id="tetur11g04050.1"/>
    </source>
</evidence>
<accession>T1KHE0</accession>
<evidence type="ECO:0000313" key="2">
    <source>
        <dbReference type="Proteomes" id="UP000015104"/>
    </source>
</evidence>
<dbReference type="EMBL" id="CAEY01000075">
    <property type="status" value="NOT_ANNOTATED_CDS"/>
    <property type="molecule type" value="Genomic_DNA"/>
</dbReference>
<reference evidence="2" key="1">
    <citation type="submission" date="2011-08" db="EMBL/GenBank/DDBJ databases">
        <authorList>
            <person name="Rombauts S."/>
        </authorList>
    </citation>
    <scope>NUCLEOTIDE SEQUENCE</scope>
    <source>
        <strain evidence="2">London</strain>
    </source>
</reference>
<sequence>MTRVVYPRNLKMFTSLPAVVPL</sequence>
<keyword evidence="2" id="KW-1185">Reference proteome</keyword>
<proteinExistence type="predicted"/>
<organism evidence="1 2">
    <name type="scientific">Tetranychus urticae</name>
    <name type="common">Two-spotted spider mite</name>
    <dbReference type="NCBI Taxonomy" id="32264"/>
    <lineage>
        <taxon>Eukaryota</taxon>
        <taxon>Metazoa</taxon>
        <taxon>Ecdysozoa</taxon>
        <taxon>Arthropoda</taxon>
        <taxon>Chelicerata</taxon>
        <taxon>Arachnida</taxon>
        <taxon>Acari</taxon>
        <taxon>Acariformes</taxon>
        <taxon>Trombidiformes</taxon>
        <taxon>Prostigmata</taxon>
        <taxon>Eleutherengona</taxon>
        <taxon>Raphignathae</taxon>
        <taxon>Tetranychoidea</taxon>
        <taxon>Tetranychidae</taxon>
        <taxon>Tetranychus</taxon>
    </lineage>
</organism>